<dbReference type="SMART" id="SM00356">
    <property type="entry name" value="ZnF_C3H1"/>
    <property type="match status" value="1"/>
</dbReference>
<dbReference type="AlphaFoldDB" id="A0AAW1NTA9"/>
<dbReference type="Proteomes" id="UP001465755">
    <property type="component" value="Unassembled WGS sequence"/>
</dbReference>
<evidence type="ECO:0000256" key="18">
    <source>
        <dbReference type="ARBA" id="ARBA00049513"/>
    </source>
</evidence>
<dbReference type="FunFam" id="3.20.20.70:FF:000067">
    <property type="entry name" value="tRNA-dihydrouridine(47) synthase [NAD(P)(+)]"/>
    <property type="match status" value="1"/>
</dbReference>
<evidence type="ECO:0000256" key="1">
    <source>
        <dbReference type="ARBA" id="ARBA00001917"/>
    </source>
</evidence>
<comment type="catalytic activity">
    <reaction evidence="17">
        <text>a 5,6-dihydrouridine in mRNA + NADP(+) = a uridine in mRNA + NADPH + H(+)</text>
        <dbReference type="Rhea" id="RHEA:69855"/>
        <dbReference type="Rhea" id="RHEA-COMP:14658"/>
        <dbReference type="Rhea" id="RHEA-COMP:17789"/>
        <dbReference type="ChEBI" id="CHEBI:15378"/>
        <dbReference type="ChEBI" id="CHEBI:57783"/>
        <dbReference type="ChEBI" id="CHEBI:58349"/>
        <dbReference type="ChEBI" id="CHEBI:65315"/>
        <dbReference type="ChEBI" id="CHEBI:74443"/>
    </reaction>
    <physiologicalReaction direction="right-to-left" evidence="17">
        <dbReference type="Rhea" id="RHEA:69857"/>
    </physiologicalReaction>
</comment>
<feature type="domain" description="C3H1-type" evidence="22">
    <location>
        <begin position="47"/>
        <end position="75"/>
    </location>
</feature>
<comment type="similarity">
    <text evidence="20">Belongs to the dus family. Dus3 subfamily.</text>
</comment>
<dbReference type="InterPro" id="IPR018517">
    <property type="entry name" value="tRNA_hU_synthase_CS"/>
</dbReference>
<evidence type="ECO:0000256" key="4">
    <source>
        <dbReference type="ARBA" id="ARBA00022643"/>
    </source>
</evidence>
<dbReference type="Pfam" id="PF01207">
    <property type="entry name" value="Dus"/>
    <property type="match status" value="1"/>
</dbReference>
<dbReference type="EMBL" id="JALJOQ010000147">
    <property type="protein sequence ID" value="KAK9793735.1"/>
    <property type="molecule type" value="Genomic_DNA"/>
</dbReference>
<dbReference type="PROSITE" id="PS01136">
    <property type="entry name" value="UPF0034"/>
    <property type="match status" value="1"/>
</dbReference>
<dbReference type="InterPro" id="IPR000571">
    <property type="entry name" value="Znf_CCCH"/>
</dbReference>
<dbReference type="GO" id="GO:0006397">
    <property type="term" value="P:mRNA processing"/>
    <property type="evidence" value="ECO:0007669"/>
    <property type="project" value="UniProtKB-KW"/>
</dbReference>
<evidence type="ECO:0000256" key="14">
    <source>
        <dbReference type="ARBA" id="ARBA00045934"/>
    </source>
</evidence>
<evidence type="ECO:0000259" key="22">
    <source>
        <dbReference type="PROSITE" id="PS50103"/>
    </source>
</evidence>
<comment type="catalytic activity">
    <reaction evidence="18">
        <text>5,6-dihydrouridine(47) in tRNA + NADP(+) = uridine(47) in tRNA + NADPH + H(+)</text>
        <dbReference type="Rhea" id="RHEA:53360"/>
        <dbReference type="Rhea" id="RHEA-COMP:13539"/>
        <dbReference type="Rhea" id="RHEA-COMP:13540"/>
        <dbReference type="ChEBI" id="CHEBI:15378"/>
        <dbReference type="ChEBI" id="CHEBI:57783"/>
        <dbReference type="ChEBI" id="CHEBI:58349"/>
        <dbReference type="ChEBI" id="CHEBI:65315"/>
        <dbReference type="ChEBI" id="CHEBI:74443"/>
        <dbReference type="EC" id="1.3.1.89"/>
    </reaction>
    <physiologicalReaction direction="right-to-left" evidence="18">
        <dbReference type="Rhea" id="RHEA:53362"/>
    </physiologicalReaction>
</comment>
<dbReference type="EC" id="1.3.1.-" evidence="20"/>
<reference evidence="23 24" key="1">
    <citation type="journal article" date="2024" name="Nat. Commun.">
        <title>Phylogenomics reveals the evolutionary origins of lichenization in chlorophyte algae.</title>
        <authorList>
            <person name="Puginier C."/>
            <person name="Libourel C."/>
            <person name="Otte J."/>
            <person name="Skaloud P."/>
            <person name="Haon M."/>
            <person name="Grisel S."/>
            <person name="Petersen M."/>
            <person name="Berrin J.G."/>
            <person name="Delaux P.M."/>
            <person name="Dal Grande F."/>
            <person name="Keller J."/>
        </authorList>
    </citation>
    <scope>NUCLEOTIDE SEQUENCE [LARGE SCALE GENOMIC DNA]</scope>
    <source>
        <strain evidence="23 24">SAG 2036</strain>
    </source>
</reference>
<keyword evidence="10 19" id="KW-0862">Zinc</keyword>
<evidence type="ECO:0000256" key="15">
    <source>
        <dbReference type="ARBA" id="ARBA00048266"/>
    </source>
</evidence>
<dbReference type="GO" id="GO:0003723">
    <property type="term" value="F:RNA binding"/>
    <property type="evidence" value="ECO:0007669"/>
    <property type="project" value="TreeGrafter"/>
</dbReference>
<evidence type="ECO:0000256" key="13">
    <source>
        <dbReference type="ARBA" id="ARBA00023027"/>
    </source>
</evidence>
<keyword evidence="3 20" id="KW-0285">Flavoprotein</keyword>
<evidence type="ECO:0000256" key="12">
    <source>
        <dbReference type="ARBA" id="ARBA00023002"/>
    </source>
</evidence>
<organism evidence="23 24">
    <name type="scientific">Symbiochloris irregularis</name>
    <dbReference type="NCBI Taxonomy" id="706552"/>
    <lineage>
        <taxon>Eukaryota</taxon>
        <taxon>Viridiplantae</taxon>
        <taxon>Chlorophyta</taxon>
        <taxon>core chlorophytes</taxon>
        <taxon>Trebouxiophyceae</taxon>
        <taxon>Trebouxiales</taxon>
        <taxon>Trebouxiaceae</taxon>
        <taxon>Symbiochloris</taxon>
    </lineage>
</organism>
<keyword evidence="4 20" id="KW-0288">FMN</keyword>
<sequence>MDQSIAPIKAEFWGRPSTLADSQAEAPEAVSKPKVSRRQQKRDRKGQAANRLCHSFMKDGTCAFGDGCRFSHDVDRVIEIKPRALPGRCPYSSLETCPFGPTCGRYDFSKAAGTLRQLQDDSGHAHLAKIWDVVAHQQGGESNADLMSHQREKPRLDLRGKLYLAPLTTVGNLPFRRICKGWGADVTCGEMAMCTNLLQGQSSEWALLKRDSSEDLFGVQICGGYMDTMTRCAQLLEDQIDVNFVDVNCGCPIDLVCNKGGGSALLQKPERLEGVMRGVSTRLSCPVTLKLRTGVSQSHDVAHTLLPRISSWGVAAATLHGRSRHQRYSGKANWDYIGRCAEAAPQLQLVGNGDIFSFTDYEEHIAKTPQLASVMIARGALMKPWLFTEIKERRHWDISSGERLDMLKRFCSFGLVHWGSDSRGVENTRRFLLEWLSYLYRYIPIALLDVVPQQLNWRAPAYVARNDLEVLMSSEHPSDWIKISEMLLGPAPEGMRFTPKHKSSAYPPTTAPRDAEQENG</sequence>
<evidence type="ECO:0000256" key="9">
    <source>
        <dbReference type="ARBA" id="ARBA00022771"/>
    </source>
</evidence>
<dbReference type="GO" id="GO:0102265">
    <property type="term" value="F:tRNA-dihydrouridine47 synthase activity"/>
    <property type="evidence" value="ECO:0007669"/>
    <property type="project" value="UniProtKB-EC"/>
</dbReference>
<proteinExistence type="inferred from homology"/>
<dbReference type="PROSITE" id="PS50103">
    <property type="entry name" value="ZF_C3H1"/>
    <property type="match status" value="1"/>
</dbReference>
<dbReference type="CDD" id="cd02801">
    <property type="entry name" value="DUS_like_FMN"/>
    <property type="match status" value="1"/>
</dbReference>
<evidence type="ECO:0000256" key="20">
    <source>
        <dbReference type="RuleBase" id="RU291113"/>
    </source>
</evidence>
<comment type="catalytic activity">
    <reaction evidence="15">
        <text>5,6-dihydrouridine(47) in tRNA + NAD(+) = uridine(47) in tRNA + NADH + H(+)</text>
        <dbReference type="Rhea" id="RHEA:53364"/>
        <dbReference type="Rhea" id="RHEA-COMP:13539"/>
        <dbReference type="Rhea" id="RHEA-COMP:13540"/>
        <dbReference type="ChEBI" id="CHEBI:15378"/>
        <dbReference type="ChEBI" id="CHEBI:57540"/>
        <dbReference type="ChEBI" id="CHEBI:57945"/>
        <dbReference type="ChEBI" id="CHEBI:65315"/>
        <dbReference type="ChEBI" id="CHEBI:74443"/>
        <dbReference type="EC" id="1.3.1.89"/>
    </reaction>
    <physiologicalReaction direction="right-to-left" evidence="15">
        <dbReference type="Rhea" id="RHEA:53366"/>
    </physiologicalReaction>
</comment>
<dbReference type="GO" id="GO:0050660">
    <property type="term" value="F:flavin adenine dinucleotide binding"/>
    <property type="evidence" value="ECO:0007669"/>
    <property type="project" value="UniProtKB-UniRule"/>
</dbReference>
<comment type="caution">
    <text evidence="23">The sequence shown here is derived from an EMBL/GenBank/DDBJ whole genome shotgun (WGS) entry which is preliminary data.</text>
</comment>
<keyword evidence="13" id="KW-0520">NAD</keyword>
<comment type="cofactor">
    <cofactor evidence="1 20">
        <name>FMN</name>
        <dbReference type="ChEBI" id="CHEBI:58210"/>
    </cofactor>
</comment>
<dbReference type="InterPro" id="IPR035587">
    <property type="entry name" value="DUS-like_FMN-bd"/>
</dbReference>
<evidence type="ECO:0000256" key="8">
    <source>
        <dbReference type="ARBA" id="ARBA00022737"/>
    </source>
</evidence>
<protein>
    <recommendedName>
        <fullName evidence="2 20">tRNA-dihydrouridine(47) synthase [NAD(P)(+)]</fullName>
        <ecNumber evidence="20">1.3.1.-</ecNumber>
    </recommendedName>
    <alternativeName>
        <fullName evidence="20">tRNA-dihydrouridine synthase 3</fullName>
    </alternativeName>
</protein>
<evidence type="ECO:0000256" key="17">
    <source>
        <dbReference type="ARBA" id="ARBA00049447"/>
    </source>
</evidence>
<evidence type="ECO:0000256" key="7">
    <source>
        <dbReference type="ARBA" id="ARBA00022723"/>
    </source>
</evidence>
<evidence type="ECO:0000256" key="10">
    <source>
        <dbReference type="ARBA" id="ARBA00022833"/>
    </source>
</evidence>
<keyword evidence="11" id="KW-0521">NADP</keyword>
<comment type="function">
    <text evidence="14">Catalyzes the synthesis of dihydrouridine, a modified base found in the D-loop of most tRNAs. Specifically modifies U47 in cytoplasmic tRNAs. Catalyzes the synthesis of dihydrouridine in some mRNAs, thereby affecting their translation.</text>
</comment>
<accession>A0AAW1NTA9</accession>
<evidence type="ECO:0000313" key="23">
    <source>
        <dbReference type="EMBL" id="KAK9793735.1"/>
    </source>
</evidence>
<name>A0AAW1NTA9_9CHLO</name>
<dbReference type="Gene3D" id="3.20.20.70">
    <property type="entry name" value="Aldolase class I"/>
    <property type="match status" value="1"/>
</dbReference>
<keyword evidence="5" id="KW-0507">mRNA processing</keyword>
<keyword evidence="9 19" id="KW-0863">Zinc-finger</keyword>
<feature type="region of interest" description="Disordered" evidence="21">
    <location>
        <begin position="494"/>
        <end position="520"/>
    </location>
</feature>
<feature type="zinc finger region" description="C3H1-type" evidence="19">
    <location>
        <begin position="47"/>
        <end position="75"/>
    </location>
</feature>
<dbReference type="SUPFAM" id="SSF51395">
    <property type="entry name" value="FMN-linked oxidoreductases"/>
    <property type="match status" value="1"/>
</dbReference>
<evidence type="ECO:0000256" key="5">
    <source>
        <dbReference type="ARBA" id="ARBA00022664"/>
    </source>
</evidence>
<dbReference type="InterPro" id="IPR013785">
    <property type="entry name" value="Aldolase_TIM"/>
</dbReference>
<keyword evidence="12 20" id="KW-0560">Oxidoreductase</keyword>
<keyword evidence="6 20" id="KW-0819">tRNA processing</keyword>
<evidence type="ECO:0000256" key="2">
    <source>
        <dbReference type="ARBA" id="ARBA00012376"/>
    </source>
</evidence>
<dbReference type="GO" id="GO:0008270">
    <property type="term" value="F:zinc ion binding"/>
    <property type="evidence" value="ECO:0007669"/>
    <property type="project" value="UniProtKB-KW"/>
</dbReference>
<keyword evidence="24" id="KW-1185">Reference proteome</keyword>
<feature type="region of interest" description="Disordered" evidence="21">
    <location>
        <begin position="16"/>
        <end position="49"/>
    </location>
</feature>
<keyword evidence="8" id="KW-0677">Repeat</keyword>
<feature type="compositionally biased region" description="Basic residues" evidence="21">
    <location>
        <begin position="34"/>
        <end position="44"/>
    </location>
</feature>
<evidence type="ECO:0000256" key="19">
    <source>
        <dbReference type="PROSITE-ProRule" id="PRU00723"/>
    </source>
</evidence>
<keyword evidence="7 19" id="KW-0479">Metal-binding</keyword>
<dbReference type="SUPFAM" id="SSF90229">
    <property type="entry name" value="CCCH zinc finger"/>
    <property type="match status" value="1"/>
</dbReference>
<evidence type="ECO:0000256" key="21">
    <source>
        <dbReference type="SAM" id="MobiDB-lite"/>
    </source>
</evidence>
<evidence type="ECO:0000313" key="24">
    <source>
        <dbReference type="Proteomes" id="UP001465755"/>
    </source>
</evidence>
<dbReference type="PANTHER" id="PTHR45846">
    <property type="entry name" value="TRNA-DIHYDROURIDINE(47) SYNTHASE [NAD(P)(+)]-LIKE"/>
    <property type="match status" value="1"/>
</dbReference>
<dbReference type="Gene3D" id="4.10.1000.10">
    <property type="entry name" value="Zinc finger, CCCH-type"/>
    <property type="match status" value="1"/>
</dbReference>
<evidence type="ECO:0000256" key="3">
    <source>
        <dbReference type="ARBA" id="ARBA00022630"/>
    </source>
</evidence>
<evidence type="ECO:0000256" key="6">
    <source>
        <dbReference type="ARBA" id="ARBA00022694"/>
    </source>
</evidence>
<comment type="catalytic activity">
    <reaction evidence="16">
        <text>a 5,6-dihydrouridine in mRNA + NAD(+) = a uridine in mRNA + NADH + H(+)</text>
        <dbReference type="Rhea" id="RHEA:69851"/>
        <dbReference type="Rhea" id="RHEA-COMP:14658"/>
        <dbReference type="Rhea" id="RHEA-COMP:17789"/>
        <dbReference type="ChEBI" id="CHEBI:15378"/>
        <dbReference type="ChEBI" id="CHEBI:57540"/>
        <dbReference type="ChEBI" id="CHEBI:57945"/>
        <dbReference type="ChEBI" id="CHEBI:65315"/>
        <dbReference type="ChEBI" id="CHEBI:74443"/>
    </reaction>
    <physiologicalReaction direction="right-to-left" evidence="16">
        <dbReference type="Rhea" id="RHEA:69853"/>
    </physiologicalReaction>
</comment>
<evidence type="ECO:0000256" key="11">
    <source>
        <dbReference type="ARBA" id="ARBA00022857"/>
    </source>
</evidence>
<gene>
    <name evidence="23" type="ORF">WJX73_005882</name>
</gene>
<dbReference type="PANTHER" id="PTHR45846:SF1">
    <property type="entry name" value="TRNA-DIHYDROURIDINE(47) SYNTHASE [NAD(P)(+)]-LIKE"/>
    <property type="match status" value="1"/>
</dbReference>
<dbReference type="InterPro" id="IPR036855">
    <property type="entry name" value="Znf_CCCH_sf"/>
</dbReference>
<evidence type="ECO:0000256" key="16">
    <source>
        <dbReference type="ARBA" id="ARBA00048342"/>
    </source>
</evidence>
<dbReference type="Pfam" id="PF25585">
    <property type="entry name" value="zf-CCCH_DUS3L"/>
    <property type="match status" value="1"/>
</dbReference>